<accession>A0A7T2S674</accession>
<dbReference type="EMBL" id="CP065668">
    <property type="protein sequence ID" value="QPS09624.1"/>
    <property type="molecule type" value="Genomic_DNA"/>
</dbReference>
<dbReference type="InterPro" id="IPR021508">
    <property type="entry name" value="Gp17-like"/>
</dbReference>
<reference evidence="1 2" key="1">
    <citation type="submission" date="2020-12" db="EMBL/GenBank/DDBJ databases">
        <title>FDA dAtabase for Regulatory Grade micrObial Sequences (FDA-ARGOS): Supporting development and validation of Infectious Disease Dx tests.</title>
        <authorList>
            <person name="Sproer C."/>
            <person name="Gronow S."/>
            <person name="Severitt S."/>
            <person name="Schroder I."/>
            <person name="Tallon L."/>
            <person name="Sadzewicz L."/>
            <person name="Zhao X."/>
            <person name="Boylan J."/>
            <person name="Ott S."/>
            <person name="Bowen H."/>
            <person name="Vavikolanu K."/>
            <person name="Mehta A."/>
            <person name="Aluvathingal J."/>
            <person name="Nadendla S."/>
            <person name="Lowell S."/>
            <person name="Myers T."/>
            <person name="Yan Y."/>
            <person name="Sichtig H."/>
        </authorList>
    </citation>
    <scope>NUCLEOTIDE SEQUENCE [LARGE SCALE GENOMIC DNA]</scope>
    <source>
        <strain evidence="1 2">FDAARGOS_909</strain>
    </source>
</reference>
<organism evidence="1 2">
    <name type="scientific">Delftia acidovorans</name>
    <name type="common">Pseudomonas acidovorans</name>
    <name type="synonym">Comamonas acidovorans</name>
    <dbReference type="NCBI Taxonomy" id="80866"/>
    <lineage>
        <taxon>Bacteria</taxon>
        <taxon>Pseudomonadati</taxon>
        <taxon>Pseudomonadota</taxon>
        <taxon>Betaproteobacteria</taxon>
        <taxon>Burkholderiales</taxon>
        <taxon>Comamonadaceae</taxon>
        <taxon>Delftia</taxon>
    </lineage>
</organism>
<evidence type="ECO:0000313" key="1">
    <source>
        <dbReference type="EMBL" id="QPS09624.1"/>
    </source>
</evidence>
<dbReference type="Proteomes" id="UP000594778">
    <property type="component" value="Chromosome"/>
</dbReference>
<dbReference type="AlphaFoldDB" id="A0A7T2S674"/>
<sequence length="121" mass="13405">MSYEPALVAILTALCPRSLPVVAPWGTQMPYVIWQRVGGRAMRNIDKRPTGNLRNGRVSITVWDETPAKATALIRQIEDALTASDAIQCTPLDEPLDMFDDGGSDVVIFGMQQSFSIWARR</sequence>
<protein>
    <submittedName>
        <fullName evidence="1">DUF3168 domain-containing protein</fullName>
    </submittedName>
</protein>
<name>A0A7T2S674_DELAC</name>
<proteinExistence type="predicted"/>
<dbReference type="RefSeq" id="WP_197956478.1">
    <property type="nucleotide sequence ID" value="NZ_CP065668.1"/>
</dbReference>
<gene>
    <name evidence="1" type="ORF">I6G66_06270</name>
</gene>
<evidence type="ECO:0000313" key="2">
    <source>
        <dbReference type="Proteomes" id="UP000594778"/>
    </source>
</evidence>
<dbReference type="Pfam" id="PF11367">
    <property type="entry name" value="Tail_completion_gp17"/>
    <property type="match status" value="1"/>
</dbReference>